<dbReference type="PANTHER" id="PTHR33488:SF2">
    <property type="entry name" value="EARLY ENDOSOME ANTIGEN 1-LIKE"/>
    <property type="match status" value="1"/>
</dbReference>
<dbReference type="AlphaFoldDB" id="A0A8B6D890"/>
<dbReference type="PANTHER" id="PTHR33488">
    <property type="entry name" value="ZGC:162509"/>
    <property type="match status" value="1"/>
</dbReference>
<comment type="caution">
    <text evidence="2">The sequence shown here is derived from an EMBL/GenBank/DDBJ whole genome shotgun (WGS) entry which is preliminary data.</text>
</comment>
<protein>
    <submittedName>
        <fullName evidence="2">Uncharacterized protein</fullName>
    </submittedName>
</protein>
<organism evidence="2 3">
    <name type="scientific">Mytilus galloprovincialis</name>
    <name type="common">Mediterranean mussel</name>
    <dbReference type="NCBI Taxonomy" id="29158"/>
    <lineage>
        <taxon>Eukaryota</taxon>
        <taxon>Metazoa</taxon>
        <taxon>Spiralia</taxon>
        <taxon>Lophotrochozoa</taxon>
        <taxon>Mollusca</taxon>
        <taxon>Bivalvia</taxon>
        <taxon>Autobranchia</taxon>
        <taxon>Pteriomorphia</taxon>
        <taxon>Mytilida</taxon>
        <taxon>Mytiloidea</taxon>
        <taxon>Mytilidae</taxon>
        <taxon>Mytilinae</taxon>
        <taxon>Mytilus</taxon>
    </lineage>
</organism>
<sequence>MVKNLDSTTFVKKLYTGEDRRNLMVLKIDSICNWEQFLMHAPTSIAILGQLMAIATKKDFSLDKPIQKGGFKFVKYPDSFRACLVQISSSGCNAFMEAHKSMVKIHMYTMQFQETIRYVVNILTKGSEEEKIKILPGMFDELKNDADKCIHLLETTENKFNHVMLLIDETSESSAAVKGVYEDGIKEAVKKIKDLEKEEIFITNQKSQSKSDNAKYNVELRKTELDDSSQARIKYLDEVRKMDKEQTSVLEKLSKTKIERNNFKEIQKTLKESLIILSQLREQWNRLVLFCQNITIEIDVCLSQKTYILYRRLMDGGYSVGHSTRDVLEMAASVNCVAYSVELIATAFADVSKQHLIPNTASLVALIAYDPAEEGEQLDRRRRQIDDDCKKAKAEILALAEKSRKDMERKIDDIYERLEEQLNKLPPLPQAKVQEIKENVGKSSMSEMIISSCLNPLFL</sequence>
<dbReference type="OrthoDB" id="5406275at2759"/>
<accession>A0A8B6D890</accession>
<keyword evidence="1" id="KW-0175">Coiled coil</keyword>
<feature type="coiled-coil region" evidence="1">
    <location>
        <begin position="178"/>
        <end position="205"/>
    </location>
</feature>
<proteinExistence type="predicted"/>
<feature type="coiled-coil region" evidence="1">
    <location>
        <begin position="382"/>
        <end position="424"/>
    </location>
</feature>
<evidence type="ECO:0000313" key="2">
    <source>
        <dbReference type="EMBL" id="VDI15011.1"/>
    </source>
</evidence>
<name>A0A8B6D890_MYTGA</name>
<reference evidence="2" key="1">
    <citation type="submission" date="2018-11" db="EMBL/GenBank/DDBJ databases">
        <authorList>
            <person name="Alioto T."/>
            <person name="Alioto T."/>
        </authorList>
    </citation>
    <scope>NUCLEOTIDE SEQUENCE</scope>
</reference>
<dbReference type="EMBL" id="UYJE01002929">
    <property type="protein sequence ID" value="VDI15011.1"/>
    <property type="molecule type" value="Genomic_DNA"/>
</dbReference>
<gene>
    <name evidence="2" type="ORF">MGAL_10B071310</name>
</gene>
<evidence type="ECO:0000313" key="3">
    <source>
        <dbReference type="Proteomes" id="UP000596742"/>
    </source>
</evidence>
<dbReference type="Proteomes" id="UP000596742">
    <property type="component" value="Unassembled WGS sequence"/>
</dbReference>
<keyword evidence="3" id="KW-1185">Reference proteome</keyword>
<evidence type="ECO:0000256" key="1">
    <source>
        <dbReference type="SAM" id="Coils"/>
    </source>
</evidence>